<evidence type="ECO:0000313" key="3">
    <source>
        <dbReference type="Proteomes" id="UP001066276"/>
    </source>
</evidence>
<dbReference type="Gene3D" id="3.60.10.10">
    <property type="entry name" value="Endonuclease/exonuclease/phosphatase"/>
    <property type="match status" value="1"/>
</dbReference>
<gene>
    <name evidence="2" type="ORF">NDU88_008958</name>
</gene>
<accession>A0AAV7RVA1</accession>
<keyword evidence="3" id="KW-1185">Reference proteome</keyword>
<protein>
    <submittedName>
        <fullName evidence="2">Uncharacterized protein</fullName>
    </submittedName>
</protein>
<feature type="compositionally biased region" description="Polar residues" evidence="1">
    <location>
        <begin position="1"/>
        <end position="18"/>
    </location>
</feature>
<dbReference type="InterPro" id="IPR036691">
    <property type="entry name" value="Endo/exonu/phosph_ase_sf"/>
</dbReference>
<proteinExistence type="predicted"/>
<sequence>MEQSTTTALLPQRQTRQVGQREDPDQGAAAGEPSHAELLVDIQGSRVTLAGKIETVALEVNLVLADLWKVLDKGTLDGKEITILNTYTPKMDDKHFFDRIQDLLEDRMGNPVIWVGDYNCILDSDGDRYAPPGKGANFS</sequence>
<evidence type="ECO:0000313" key="2">
    <source>
        <dbReference type="EMBL" id="KAJ1156234.1"/>
    </source>
</evidence>
<dbReference type="EMBL" id="JANPWB010000009">
    <property type="protein sequence ID" value="KAJ1156234.1"/>
    <property type="molecule type" value="Genomic_DNA"/>
</dbReference>
<organism evidence="2 3">
    <name type="scientific">Pleurodeles waltl</name>
    <name type="common">Iberian ribbed newt</name>
    <dbReference type="NCBI Taxonomy" id="8319"/>
    <lineage>
        <taxon>Eukaryota</taxon>
        <taxon>Metazoa</taxon>
        <taxon>Chordata</taxon>
        <taxon>Craniata</taxon>
        <taxon>Vertebrata</taxon>
        <taxon>Euteleostomi</taxon>
        <taxon>Amphibia</taxon>
        <taxon>Batrachia</taxon>
        <taxon>Caudata</taxon>
        <taxon>Salamandroidea</taxon>
        <taxon>Salamandridae</taxon>
        <taxon>Pleurodelinae</taxon>
        <taxon>Pleurodeles</taxon>
    </lineage>
</organism>
<dbReference type="SUPFAM" id="SSF56219">
    <property type="entry name" value="DNase I-like"/>
    <property type="match status" value="1"/>
</dbReference>
<name>A0AAV7RVA1_PLEWA</name>
<evidence type="ECO:0000256" key="1">
    <source>
        <dbReference type="SAM" id="MobiDB-lite"/>
    </source>
</evidence>
<dbReference type="Proteomes" id="UP001066276">
    <property type="component" value="Chromosome 5"/>
</dbReference>
<dbReference type="AlphaFoldDB" id="A0AAV7RVA1"/>
<feature type="region of interest" description="Disordered" evidence="1">
    <location>
        <begin position="1"/>
        <end position="33"/>
    </location>
</feature>
<comment type="caution">
    <text evidence="2">The sequence shown here is derived from an EMBL/GenBank/DDBJ whole genome shotgun (WGS) entry which is preliminary data.</text>
</comment>
<reference evidence="2" key="1">
    <citation type="journal article" date="2022" name="bioRxiv">
        <title>Sequencing and chromosome-scale assembly of the giantPleurodeles waltlgenome.</title>
        <authorList>
            <person name="Brown T."/>
            <person name="Elewa A."/>
            <person name="Iarovenko S."/>
            <person name="Subramanian E."/>
            <person name="Araus A.J."/>
            <person name="Petzold A."/>
            <person name="Susuki M."/>
            <person name="Suzuki K.-i.T."/>
            <person name="Hayashi T."/>
            <person name="Toyoda A."/>
            <person name="Oliveira C."/>
            <person name="Osipova E."/>
            <person name="Leigh N.D."/>
            <person name="Simon A."/>
            <person name="Yun M.H."/>
        </authorList>
    </citation>
    <scope>NUCLEOTIDE SEQUENCE</scope>
    <source>
        <strain evidence="2">20211129_DDA</strain>
        <tissue evidence="2">Liver</tissue>
    </source>
</reference>